<keyword evidence="2" id="KW-0413">Isomerase</keyword>
<dbReference type="NCBIfam" id="TIGR03568">
    <property type="entry name" value="NeuC_NnaA"/>
    <property type="match status" value="1"/>
</dbReference>
<organism evidence="2 3">
    <name type="scientific">Legionella hackeliae</name>
    <dbReference type="NCBI Taxonomy" id="449"/>
    <lineage>
        <taxon>Bacteria</taxon>
        <taxon>Pseudomonadati</taxon>
        <taxon>Pseudomonadota</taxon>
        <taxon>Gammaproteobacteria</taxon>
        <taxon>Legionellales</taxon>
        <taxon>Legionellaceae</taxon>
        <taxon>Legionella</taxon>
    </lineage>
</organism>
<dbReference type="RefSeq" id="WP_045105628.1">
    <property type="nucleotide sequence ID" value="NZ_LN681225.1"/>
</dbReference>
<dbReference type="OrthoDB" id="9803238at2"/>
<keyword evidence="3" id="KW-1185">Reference proteome</keyword>
<dbReference type="AlphaFoldDB" id="A0A0A8UTY5"/>
<dbReference type="CDD" id="cd03786">
    <property type="entry name" value="GTB_UDP-GlcNAc_2-Epimerase"/>
    <property type="match status" value="1"/>
</dbReference>
<dbReference type="EMBL" id="LN681225">
    <property type="protein sequence ID" value="CEK10219.1"/>
    <property type="molecule type" value="Genomic_DNA"/>
</dbReference>
<dbReference type="PANTHER" id="PTHR43174:SF3">
    <property type="entry name" value="UDP-N-ACETYLGLUCOSAMINE 2-EPIMERASE"/>
    <property type="match status" value="1"/>
</dbReference>
<dbReference type="Gene3D" id="3.40.50.2000">
    <property type="entry name" value="Glycogen Phosphorylase B"/>
    <property type="match status" value="2"/>
</dbReference>
<evidence type="ECO:0000313" key="3">
    <source>
        <dbReference type="Proteomes" id="UP000032803"/>
    </source>
</evidence>
<dbReference type="KEGG" id="lha:LHA_1164"/>
<sequence length="394" mass="42973">MRKVAVFTGTRAEYGLLSGLIKAIQKNPQFELQLLVSGMHLSPEFGETWHIIEEEGVSIDAKVEMLLSSDTAVGVVKSVGLGIIGYADTLQRLNPDILVILGDRFEALAIAQTAMLMRIPIVHLHGGEITEGAYDDAIRHAITKMSTIHCTATEAYRRRVIQLGEEPSRVFNVGAIGLDYLQYLSFLSISELSASLTFDINNPFFLVTYHPVTWANESPEVSLPALFKALDAYPDYQVIMTYPNADNGGRQIMSMIKDYAVSQPARVLAVTSLGQLRYLSALNHAAVVIGNSSSGIIEAPSFNVPTVDIGARQKGRIAADSVIHCEATSAAISEAISAAIQSKSLEPIINPYDQGGAIPKIITILETMLLNSQKTFFDIDITAGLENEYNEYHR</sequence>
<reference evidence="3" key="1">
    <citation type="submission" date="2014-09" db="EMBL/GenBank/DDBJ databases">
        <authorList>
            <person name="Gomez-Valero L."/>
        </authorList>
    </citation>
    <scope>NUCLEOTIDE SEQUENCE [LARGE SCALE GENOMIC DNA]</scope>
    <source>
        <strain evidence="3">ATCC35250</strain>
    </source>
</reference>
<dbReference type="InterPro" id="IPR029767">
    <property type="entry name" value="WecB-like"/>
</dbReference>
<dbReference type="Proteomes" id="UP000032803">
    <property type="component" value="Chromosome I"/>
</dbReference>
<dbReference type="EC" id="5.1.3.14" evidence="2"/>
<accession>A0A0A8UTY5</accession>
<dbReference type="PANTHER" id="PTHR43174">
    <property type="entry name" value="UDP-N-ACETYLGLUCOSAMINE 2-EPIMERASE"/>
    <property type="match status" value="1"/>
</dbReference>
<feature type="domain" description="UDP-N-acetylglucosamine 2-epimerase" evidence="1">
    <location>
        <begin position="22"/>
        <end position="366"/>
    </location>
</feature>
<dbReference type="GO" id="GO:0008761">
    <property type="term" value="F:UDP-N-acetylglucosamine 2-epimerase activity"/>
    <property type="evidence" value="ECO:0007669"/>
    <property type="project" value="UniProtKB-EC"/>
</dbReference>
<dbReference type="Pfam" id="PF02350">
    <property type="entry name" value="Epimerase_2"/>
    <property type="match status" value="1"/>
</dbReference>
<dbReference type="SUPFAM" id="SSF53756">
    <property type="entry name" value="UDP-Glycosyltransferase/glycogen phosphorylase"/>
    <property type="match status" value="1"/>
</dbReference>
<dbReference type="InterPro" id="IPR020004">
    <property type="entry name" value="UDP-GlcNAc_Epase"/>
</dbReference>
<gene>
    <name evidence="2" type="ORF">LHA_1164</name>
</gene>
<dbReference type="GO" id="GO:0004553">
    <property type="term" value="F:hydrolase activity, hydrolyzing O-glycosyl compounds"/>
    <property type="evidence" value="ECO:0007669"/>
    <property type="project" value="InterPro"/>
</dbReference>
<evidence type="ECO:0000259" key="1">
    <source>
        <dbReference type="Pfam" id="PF02350"/>
    </source>
</evidence>
<dbReference type="GO" id="GO:0006047">
    <property type="term" value="P:UDP-N-acetylglucosamine metabolic process"/>
    <property type="evidence" value="ECO:0007669"/>
    <property type="project" value="InterPro"/>
</dbReference>
<dbReference type="InterPro" id="IPR003331">
    <property type="entry name" value="UDP_GlcNAc_Epimerase_2_dom"/>
</dbReference>
<dbReference type="PATRIC" id="fig|449.7.peg.3176"/>
<evidence type="ECO:0000313" key="2">
    <source>
        <dbReference type="EMBL" id="CEK10219.1"/>
    </source>
</evidence>
<dbReference type="STRING" id="449.LHA_1164"/>
<protein>
    <submittedName>
        <fullName evidence="2">UDP-N-acetylglucosamine 2-epimerase</fullName>
        <ecNumber evidence="2">5.1.3.14</ecNumber>
    </submittedName>
</protein>
<name>A0A0A8UTY5_LEGHA</name>
<dbReference type="HOGENOM" id="CLU_061127_0_0_6"/>
<proteinExistence type="predicted"/>